<dbReference type="InterPro" id="IPR004607">
    <property type="entry name" value="GART"/>
</dbReference>
<dbReference type="KEGG" id="dax:FDQ92_14470"/>
<dbReference type="Gene3D" id="3.40.50.170">
    <property type="entry name" value="Formyl transferase, N-terminal domain"/>
    <property type="match status" value="1"/>
</dbReference>
<dbReference type="InterPro" id="IPR036477">
    <property type="entry name" value="Formyl_transf_N_sf"/>
</dbReference>
<keyword evidence="7" id="KW-1185">Reference proteome</keyword>
<sequence>MPNDERLQTGKPAKVRLAVLVSGSGTNLQSLIDRSRQGFLNAEVVVVVSDRPGAYGLTRARDAGIHGHVVDYRSFMSGPLPAEPEEEVLDALDRRQRILKETDPSRRRSKLKRLVAAESAMIRILSAYRPDYICLAGFMRLLTPYFLDHWNREGDLRVINIHPALLPAFPGEHAYRDTFQYGCKLGGVTVHFVDEGEDTGPVIAQGAYPIWPYDDLERVERRGLQLEYEMYAQCVNWLAAGVLELEPTSSGRRRVIIRDPDYRRILGRWIEKAFAPHPDTWRRG</sequence>
<reference evidence="6 7" key="2">
    <citation type="submission" date="2019-05" db="EMBL/GenBank/DDBJ databases">
        <authorList>
            <person name="Suflita J.M."/>
            <person name="Marks C.R."/>
        </authorList>
    </citation>
    <scope>NUCLEOTIDE SEQUENCE [LARGE SCALE GENOMIC DNA]</scope>
    <source>
        <strain evidence="6 7">ALDC</strain>
    </source>
</reference>
<dbReference type="Pfam" id="PF00551">
    <property type="entry name" value="Formyl_trans_N"/>
    <property type="match status" value="1"/>
</dbReference>
<dbReference type="OrthoDB" id="9806170at2"/>
<feature type="binding site" evidence="4">
    <location>
        <begin position="25"/>
        <end position="27"/>
    </location>
    <ligand>
        <name>N(1)-(5-phospho-beta-D-ribosyl)glycinamide</name>
        <dbReference type="ChEBI" id="CHEBI:143788"/>
    </ligand>
</feature>
<feature type="active site" description="Proton donor" evidence="4">
    <location>
        <position position="162"/>
    </location>
</feature>
<dbReference type="GO" id="GO:0004644">
    <property type="term" value="F:phosphoribosylglycinamide formyltransferase activity"/>
    <property type="evidence" value="ECO:0007669"/>
    <property type="project" value="UniProtKB-UniRule"/>
</dbReference>
<name>A0A4V1ERY6_9BACT</name>
<comment type="function">
    <text evidence="4">Catalyzes the transfer of a formyl group from 10-formyltetrahydrofolate to 5-phospho-ribosyl-glycinamide (GAR), producing 5-phospho-ribosyl-N-formylglycinamide (FGAR) and tetrahydrofolate.</text>
</comment>
<evidence type="ECO:0000313" key="6">
    <source>
        <dbReference type="EMBL" id="QCQ23271.1"/>
    </source>
</evidence>
<evidence type="ECO:0000256" key="3">
    <source>
        <dbReference type="ARBA" id="ARBA00022755"/>
    </source>
</evidence>
<dbReference type="GO" id="GO:0005737">
    <property type="term" value="C:cytoplasm"/>
    <property type="evidence" value="ECO:0007669"/>
    <property type="project" value="TreeGrafter"/>
</dbReference>
<feature type="binding site" evidence="4">
    <location>
        <position position="160"/>
    </location>
    <ligand>
        <name>(6R)-10-formyltetrahydrofolate</name>
        <dbReference type="ChEBI" id="CHEBI:195366"/>
    </ligand>
</feature>
<evidence type="ECO:0000256" key="2">
    <source>
        <dbReference type="ARBA" id="ARBA00022679"/>
    </source>
</evidence>
<dbReference type="HAMAP" id="MF_01930">
    <property type="entry name" value="PurN"/>
    <property type="match status" value="1"/>
</dbReference>
<feature type="site" description="Raises pKa of active site His" evidence="4">
    <location>
        <position position="198"/>
    </location>
</feature>
<proteinExistence type="inferred from homology"/>
<organism evidence="6 7">
    <name type="scientific">Desulfoglaeba alkanexedens ALDC</name>
    <dbReference type="NCBI Taxonomy" id="980445"/>
    <lineage>
        <taxon>Bacteria</taxon>
        <taxon>Pseudomonadati</taxon>
        <taxon>Thermodesulfobacteriota</taxon>
        <taxon>Syntrophobacteria</taxon>
        <taxon>Syntrophobacterales</taxon>
        <taxon>Syntrophobacteraceae</taxon>
        <taxon>Desulfoglaeba</taxon>
    </lineage>
</organism>
<gene>
    <name evidence="4 6" type="primary">purN</name>
    <name evidence="6" type="ORF">FDQ92_14470</name>
</gene>
<dbReference type="EC" id="2.1.2.2" evidence="4"/>
<dbReference type="PANTHER" id="PTHR43369:SF2">
    <property type="entry name" value="PHOSPHORIBOSYLGLYCINAMIDE FORMYLTRANSFERASE"/>
    <property type="match status" value="1"/>
</dbReference>
<evidence type="ECO:0000256" key="4">
    <source>
        <dbReference type="HAMAP-Rule" id="MF_01930"/>
    </source>
</evidence>
<comment type="similarity">
    <text evidence="4">Belongs to the GART family.</text>
</comment>
<dbReference type="EMBL" id="CP040098">
    <property type="protein sequence ID" value="QCQ23271.1"/>
    <property type="molecule type" value="Genomic_DNA"/>
</dbReference>
<feature type="binding site" evidence="4">
    <location>
        <position position="94"/>
    </location>
    <ligand>
        <name>(6R)-10-formyltetrahydrofolate</name>
        <dbReference type="ChEBI" id="CHEBI:195366"/>
    </ligand>
</feature>
<evidence type="ECO:0000313" key="7">
    <source>
        <dbReference type="Proteomes" id="UP000298602"/>
    </source>
</evidence>
<evidence type="ECO:0000256" key="1">
    <source>
        <dbReference type="ARBA" id="ARBA00005054"/>
    </source>
</evidence>
<comment type="catalytic activity">
    <reaction evidence="4">
        <text>N(1)-(5-phospho-beta-D-ribosyl)glycinamide + (6R)-10-formyltetrahydrofolate = N(2)-formyl-N(1)-(5-phospho-beta-D-ribosyl)glycinamide + (6S)-5,6,7,8-tetrahydrofolate + H(+)</text>
        <dbReference type="Rhea" id="RHEA:15053"/>
        <dbReference type="ChEBI" id="CHEBI:15378"/>
        <dbReference type="ChEBI" id="CHEBI:57453"/>
        <dbReference type="ChEBI" id="CHEBI:143788"/>
        <dbReference type="ChEBI" id="CHEBI:147286"/>
        <dbReference type="ChEBI" id="CHEBI:195366"/>
        <dbReference type="EC" id="2.1.2.2"/>
    </reaction>
</comment>
<evidence type="ECO:0000259" key="5">
    <source>
        <dbReference type="Pfam" id="PF00551"/>
    </source>
</evidence>
<feature type="domain" description="Formyl transferase N-terminal" evidence="5">
    <location>
        <begin position="16"/>
        <end position="234"/>
    </location>
</feature>
<protein>
    <recommendedName>
        <fullName evidence="4">Phosphoribosylglycinamide formyltransferase</fullName>
        <ecNumber evidence="4">2.1.2.2</ecNumber>
    </recommendedName>
    <alternativeName>
        <fullName evidence="4">5'-phosphoribosylglycinamide transformylase</fullName>
    </alternativeName>
    <alternativeName>
        <fullName evidence="4">GAR transformylase</fullName>
        <shortName evidence="4">GART</shortName>
    </alternativeName>
</protein>
<dbReference type="PANTHER" id="PTHR43369">
    <property type="entry name" value="PHOSPHORIBOSYLGLYCINAMIDE FORMYLTRANSFERASE"/>
    <property type="match status" value="1"/>
</dbReference>
<dbReference type="InterPro" id="IPR002376">
    <property type="entry name" value="Formyl_transf_N"/>
</dbReference>
<dbReference type="AlphaFoldDB" id="A0A4V1ERY6"/>
<dbReference type="GO" id="GO:0006189">
    <property type="term" value="P:'de novo' IMP biosynthetic process"/>
    <property type="evidence" value="ECO:0007669"/>
    <property type="project" value="UniProtKB-UniRule"/>
</dbReference>
<keyword evidence="3 4" id="KW-0658">Purine biosynthesis</keyword>
<dbReference type="UniPathway" id="UPA00074">
    <property type="reaction ID" value="UER00126"/>
</dbReference>
<keyword evidence="2 4" id="KW-0808">Transferase</keyword>
<dbReference type="SUPFAM" id="SSF53328">
    <property type="entry name" value="Formyltransferase"/>
    <property type="match status" value="1"/>
</dbReference>
<dbReference type="Proteomes" id="UP000298602">
    <property type="component" value="Chromosome"/>
</dbReference>
<accession>A0A4V1ERY6</accession>
<dbReference type="CDD" id="cd08645">
    <property type="entry name" value="FMT_core_GART"/>
    <property type="match status" value="1"/>
</dbReference>
<comment type="pathway">
    <text evidence="1 4">Purine metabolism; IMP biosynthesis via de novo pathway; N(2)-formyl-N(1)-(5-phospho-D-ribosyl)glycinamide from N(1)-(5-phospho-D-ribosyl)glycinamide (10-formyl THF route): step 1/1.</text>
</comment>
<dbReference type="RefSeq" id="WP_137425550.1">
    <property type="nucleotide sequence ID" value="NZ_CP040098.1"/>
</dbReference>
<feature type="binding site" evidence="4">
    <location>
        <begin position="139"/>
        <end position="142"/>
    </location>
    <ligand>
        <name>(6R)-10-formyltetrahydrofolate</name>
        <dbReference type="ChEBI" id="CHEBI:195366"/>
    </ligand>
</feature>
<dbReference type="NCBIfam" id="TIGR00639">
    <property type="entry name" value="PurN"/>
    <property type="match status" value="1"/>
</dbReference>
<reference evidence="6 7" key="1">
    <citation type="submission" date="2019-05" db="EMBL/GenBank/DDBJ databases">
        <title>The Complete Genome Sequence of the n-alkane-degrading Desulfoglaeba alkanexedens ALDC reveals multiple alkylsuccinate synthase gene clusters.</title>
        <authorList>
            <person name="Callaghan A.V."/>
            <person name="Davidova I.A."/>
            <person name="Duncan K.E."/>
            <person name="Morris B."/>
            <person name="McInerney M.J."/>
        </authorList>
    </citation>
    <scope>NUCLEOTIDE SEQUENCE [LARGE SCALE GENOMIC DNA]</scope>
    <source>
        <strain evidence="6 7">ALDC</strain>
    </source>
</reference>